<dbReference type="InterPro" id="IPR009057">
    <property type="entry name" value="Homeodomain-like_sf"/>
</dbReference>
<dbReference type="GO" id="GO:0000976">
    <property type="term" value="F:transcription cis-regulatory region binding"/>
    <property type="evidence" value="ECO:0007669"/>
    <property type="project" value="TreeGrafter"/>
</dbReference>
<feature type="region of interest" description="Disordered" evidence="3">
    <location>
        <begin position="18"/>
        <end position="63"/>
    </location>
</feature>
<dbReference type="PANTHER" id="PTHR30055:SF235">
    <property type="entry name" value="TRANSCRIPTIONAL REGULATORY PROTEIN"/>
    <property type="match status" value="1"/>
</dbReference>
<evidence type="ECO:0000313" key="6">
    <source>
        <dbReference type="Proteomes" id="UP000280444"/>
    </source>
</evidence>
<feature type="compositionally biased region" description="Basic and acidic residues" evidence="3">
    <location>
        <begin position="28"/>
        <end position="51"/>
    </location>
</feature>
<gene>
    <name evidence="5" type="ORF">EII11_09745</name>
</gene>
<dbReference type="InterPro" id="IPR036271">
    <property type="entry name" value="Tet_transcr_reg_TetR-rel_C_sf"/>
</dbReference>
<keyword evidence="6" id="KW-1185">Reference proteome</keyword>
<dbReference type="PRINTS" id="PR00455">
    <property type="entry name" value="HTHTETR"/>
</dbReference>
<keyword evidence="1 2" id="KW-0238">DNA-binding</keyword>
<dbReference type="PANTHER" id="PTHR30055">
    <property type="entry name" value="HTH-TYPE TRANSCRIPTIONAL REGULATOR RUTR"/>
    <property type="match status" value="1"/>
</dbReference>
<evidence type="ECO:0000256" key="3">
    <source>
        <dbReference type="SAM" id="MobiDB-lite"/>
    </source>
</evidence>
<evidence type="ECO:0000256" key="2">
    <source>
        <dbReference type="PROSITE-ProRule" id="PRU00335"/>
    </source>
</evidence>
<organism evidence="5 6">
    <name type="scientific">Schaalia canis</name>
    <dbReference type="NCBI Taxonomy" id="100469"/>
    <lineage>
        <taxon>Bacteria</taxon>
        <taxon>Bacillati</taxon>
        <taxon>Actinomycetota</taxon>
        <taxon>Actinomycetes</taxon>
        <taxon>Actinomycetales</taxon>
        <taxon>Actinomycetaceae</taxon>
        <taxon>Schaalia</taxon>
    </lineage>
</organism>
<evidence type="ECO:0000256" key="1">
    <source>
        <dbReference type="ARBA" id="ARBA00023125"/>
    </source>
</evidence>
<dbReference type="SUPFAM" id="SSF46689">
    <property type="entry name" value="Homeodomain-like"/>
    <property type="match status" value="1"/>
</dbReference>
<dbReference type="OrthoDB" id="3210235at2"/>
<feature type="DNA-binding region" description="H-T-H motif" evidence="2">
    <location>
        <begin position="89"/>
        <end position="108"/>
    </location>
</feature>
<dbReference type="Pfam" id="PF00440">
    <property type="entry name" value="TetR_N"/>
    <property type="match status" value="1"/>
</dbReference>
<dbReference type="Gene3D" id="1.10.357.10">
    <property type="entry name" value="Tetracycline Repressor, domain 2"/>
    <property type="match status" value="1"/>
</dbReference>
<evidence type="ECO:0000313" key="5">
    <source>
        <dbReference type="EMBL" id="RRC94583.1"/>
    </source>
</evidence>
<dbReference type="GO" id="GO:0003700">
    <property type="term" value="F:DNA-binding transcription factor activity"/>
    <property type="evidence" value="ECO:0007669"/>
    <property type="project" value="TreeGrafter"/>
</dbReference>
<proteinExistence type="predicted"/>
<dbReference type="AlphaFoldDB" id="A0A3P1SBE3"/>
<dbReference type="Pfam" id="PF17920">
    <property type="entry name" value="TetR_C_16"/>
    <property type="match status" value="1"/>
</dbReference>
<dbReference type="EMBL" id="RQZF01000013">
    <property type="protein sequence ID" value="RRC94583.1"/>
    <property type="molecule type" value="Genomic_DNA"/>
</dbReference>
<evidence type="ECO:0000259" key="4">
    <source>
        <dbReference type="PROSITE" id="PS50977"/>
    </source>
</evidence>
<sequence>MVKIIDRICRGSTFAGQCAANTPTRTKRPPEDQERGEEVATRDSSTTHEGARTASSNRRGPRADRTDIAAAILDGARSVFARHGYQGATIRMIATEAGVDTKLVHYYFGTKAELFSAVIATTFEAEGVKERLIKALAQEDQGWTGYLEYIITTLDDPRFGPAFISLLRSVGTHEESHAIMLRFISEQIFPQIPGSAEGESASLDLVLIGSHIYGILFARYILELPKVKTATPAQIAQSATPALDAYMKAFTQRSRPR</sequence>
<reference evidence="5 6" key="1">
    <citation type="submission" date="2018-11" db="EMBL/GenBank/DDBJ databases">
        <title>Genomes From Bacteria Associated with the Canine Oral Cavity: a Test Case for Automated Genome-Based Taxonomic Assignment.</title>
        <authorList>
            <person name="Coil D.A."/>
            <person name="Jospin G."/>
            <person name="Darling A.E."/>
            <person name="Wallis C."/>
            <person name="Davis I.J."/>
            <person name="Harris S."/>
            <person name="Eisen J.A."/>
            <person name="Holcombe L.J."/>
            <person name="O'Flynn C."/>
        </authorList>
    </citation>
    <scope>NUCLEOTIDE SEQUENCE [LARGE SCALE GENOMIC DNA]</scope>
    <source>
        <strain evidence="5 6">OH770</strain>
    </source>
</reference>
<dbReference type="Proteomes" id="UP000280444">
    <property type="component" value="Unassembled WGS sequence"/>
</dbReference>
<dbReference type="InterPro" id="IPR001647">
    <property type="entry name" value="HTH_TetR"/>
</dbReference>
<dbReference type="SUPFAM" id="SSF48498">
    <property type="entry name" value="Tetracyclin repressor-like, C-terminal domain"/>
    <property type="match status" value="1"/>
</dbReference>
<dbReference type="PROSITE" id="PS50977">
    <property type="entry name" value="HTH_TETR_2"/>
    <property type="match status" value="1"/>
</dbReference>
<accession>A0A3P1SBE3</accession>
<feature type="domain" description="HTH tetR-type" evidence="4">
    <location>
        <begin position="66"/>
        <end position="126"/>
    </location>
</feature>
<comment type="caution">
    <text evidence="5">The sequence shown here is derived from an EMBL/GenBank/DDBJ whole genome shotgun (WGS) entry which is preliminary data.</text>
</comment>
<protein>
    <submittedName>
        <fullName evidence="5">TetR/AcrR family transcriptional regulator</fullName>
    </submittedName>
</protein>
<dbReference type="Gene3D" id="1.10.10.60">
    <property type="entry name" value="Homeodomain-like"/>
    <property type="match status" value="1"/>
</dbReference>
<name>A0A3P1SBE3_9ACTO</name>
<dbReference type="InterPro" id="IPR041678">
    <property type="entry name" value="TetR_C_16"/>
</dbReference>
<dbReference type="InterPro" id="IPR050109">
    <property type="entry name" value="HTH-type_TetR-like_transc_reg"/>
</dbReference>